<keyword evidence="2" id="KW-1185">Reference proteome</keyword>
<dbReference type="Proteomes" id="UP000044377">
    <property type="component" value="Unassembled WGS sequence"/>
</dbReference>
<name>A0A0G4JTM4_9GAMM</name>
<organism evidence="1 2">
    <name type="scientific">Brenneria goodwinii</name>
    <dbReference type="NCBI Taxonomy" id="1109412"/>
    <lineage>
        <taxon>Bacteria</taxon>
        <taxon>Pseudomonadati</taxon>
        <taxon>Pseudomonadota</taxon>
        <taxon>Gammaproteobacteria</taxon>
        <taxon>Enterobacterales</taxon>
        <taxon>Pectobacteriaceae</taxon>
        <taxon>Brenneria</taxon>
    </lineage>
</organism>
<proteinExistence type="predicted"/>
<protein>
    <submittedName>
        <fullName evidence="1">Uncharacterized protein</fullName>
    </submittedName>
</protein>
<dbReference type="EMBL" id="CGIG01000001">
    <property type="protein sequence ID" value="CPR15735.1"/>
    <property type="molecule type" value="Genomic_DNA"/>
</dbReference>
<dbReference type="AlphaFoldDB" id="A0A0G4JTM4"/>
<gene>
    <name evidence="1" type="ORF">BN1221_01686c</name>
</gene>
<dbReference type="STRING" id="1109412.BN1221_01686c"/>
<accession>A0A0G4JTM4</accession>
<reference evidence="2" key="1">
    <citation type="submission" date="2015-01" db="EMBL/GenBank/DDBJ databases">
        <authorList>
            <person name="Paterson Steve"/>
        </authorList>
    </citation>
    <scope>NUCLEOTIDE SEQUENCE [LARGE SCALE GENOMIC DNA]</scope>
    <source>
        <strain evidence="2">OBR1</strain>
    </source>
</reference>
<evidence type="ECO:0000313" key="1">
    <source>
        <dbReference type="EMBL" id="CPR15735.1"/>
    </source>
</evidence>
<sequence>MFSFGTLLWLVNFRVTKTAQPPACIALLSMAHNGSPANVE</sequence>
<evidence type="ECO:0000313" key="2">
    <source>
        <dbReference type="Proteomes" id="UP000044377"/>
    </source>
</evidence>